<dbReference type="InterPro" id="IPR000690">
    <property type="entry name" value="Matrin/U1-C_Znf_C2H2"/>
</dbReference>
<reference evidence="11" key="1">
    <citation type="journal article" date="2013" name="Proc. Natl. Acad. Sci. U.S.A.">
        <title>Genome structure and metabolic features in the red seaweed Chondrus crispus shed light on evolution of the Archaeplastida.</title>
        <authorList>
            <person name="Collen J."/>
            <person name="Porcel B."/>
            <person name="Carre W."/>
            <person name="Ball S.G."/>
            <person name="Chaparro C."/>
            <person name="Tonon T."/>
            <person name="Barbeyron T."/>
            <person name="Michel G."/>
            <person name="Noel B."/>
            <person name="Valentin K."/>
            <person name="Elias M."/>
            <person name="Artiguenave F."/>
            <person name="Arun A."/>
            <person name="Aury J.M."/>
            <person name="Barbosa-Neto J.F."/>
            <person name="Bothwell J.H."/>
            <person name="Bouget F.Y."/>
            <person name="Brillet L."/>
            <person name="Cabello-Hurtado F."/>
            <person name="Capella-Gutierrez S."/>
            <person name="Charrier B."/>
            <person name="Cladiere L."/>
            <person name="Cock J.M."/>
            <person name="Coelho S.M."/>
            <person name="Colleoni C."/>
            <person name="Czjzek M."/>
            <person name="Da Silva C."/>
            <person name="Delage L."/>
            <person name="Denoeud F."/>
            <person name="Deschamps P."/>
            <person name="Dittami S.M."/>
            <person name="Gabaldon T."/>
            <person name="Gachon C.M."/>
            <person name="Groisillier A."/>
            <person name="Herve C."/>
            <person name="Jabbari K."/>
            <person name="Katinka M."/>
            <person name="Kloareg B."/>
            <person name="Kowalczyk N."/>
            <person name="Labadie K."/>
            <person name="Leblanc C."/>
            <person name="Lopez P.J."/>
            <person name="McLachlan D.H."/>
            <person name="Meslet-Cladiere L."/>
            <person name="Moustafa A."/>
            <person name="Nehr Z."/>
            <person name="Nyvall Collen P."/>
            <person name="Panaud O."/>
            <person name="Partensky F."/>
            <person name="Poulain J."/>
            <person name="Rensing S.A."/>
            <person name="Rousvoal S."/>
            <person name="Samson G."/>
            <person name="Symeonidi A."/>
            <person name="Weissenbach J."/>
            <person name="Zambounis A."/>
            <person name="Wincker P."/>
            <person name="Boyen C."/>
        </authorList>
    </citation>
    <scope>NUCLEOTIDE SEQUENCE [LARGE SCALE GENOMIC DNA]</scope>
    <source>
        <strain evidence="11">cv. Stackhouse</strain>
    </source>
</reference>
<comment type="subcellular location">
    <subcellularLocation>
        <location evidence="1">Nucleus</location>
    </subcellularLocation>
</comment>
<evidence type="ECO:0000256" key="8">
    <source>
        <dbReference type="SAM" id="MobiDB-lite"/>
    </source>
</evidence>
<dbReference type="SUPFAM" id="SSF57667">
    <property type="entry name" value="beta-beta-alpha zinc fingers"/>
    <property type="match status" value="1"/>
</dbReference>
<dbReference type="SMART" id="SM00451">
    <property type="entry name" value="ZnF_U1"/>
    <property type="match status" value="1"/>
</dbReference>
<dbReference type="Gramene" id="CDF33300">
    <property type="protein sequence ID" value="CDF33300"/>
    <property type="gene ID" value="CHC_T00010141001"/>
</dbReference>
<dbReference type="GO" id="GO:0000395">
    <property type="term" value="P:mRNA 5'-splice site recognition"/>
    <property type="evidence" value="ECO:0007669"/>
    <property type="project" value="InterPro"/>
</dbReference>
<feature type="compositionally biased region" description="Polar residues" evidence="8">
    <location>
        <begin position="77"/>
        <end position="90"/>
    </location>
</feature>
<evidence type="ECO:0000256" key="7">
    <source>
        <dbReference type="ARBA" id="ARBA00023274"/>
    </source>
</evidence>
<keyword evidence="7" id="KW-0687">Ribonucleoprotein</keyword>
<dbReference type="RefSeq" id="XP_005713103.1">
    <property type="nucleotide sequence ID" value="XM_005713046.1"/>
</dbReference>
<keyword evidence="6" id="KW-0539">Nucleus</keyword>
<dbReference type="AlphaFoldDB" id="R7Q753"/>
<dbReference type="InterPro" id="IPR017340">
    <property type="entry name" value="U1_snRNP-C"/>
</dbReference>
<protein>
    <submittedName>
        <fullName evidence="10">Similar to putative C-type U1 snRNP</fullName>
    </submittedName>
</protein>
<evidence type="ECO:0000256" key="2">
    <source>
        <dbReference type="ARBA" id="ARBA00022723"/>
    </source>
</evidence>
<name>R7Q753_CHOCR</name>
<evidence type="ECO:0000313" key="11">
    <source>
        <dbReference type="Proteomes" id="UP000012073"/>
    </source>
</evidence>
<feature type="compositionally biased region" description="Low complexity" evidence="8">
    <location>
        <begin position="128"/>
        <end position="139"/>
    </location>
</feature>
<dbReference type="PROSITE" id="PS50171">
    <property type="entry name" value="ZF_MATRIN"/>
    <property type="match status" value="1"/>
</dbReference>
<keyword evidence="4" id="KW-0862">Zinc</keyword>
<evidence type="ECO:0000259" key="9">
    <source>
        <dbReference type="PROSITE" id="PS50171"/>
    </source>
</evidence>
<dbReference type="GO" id="GO:0008270">
    <property type="term" value="F:zinc ion binding"/>
    <property type="evidence" value="ECO:0007669"/>
    <property type="project" value="UniProtKB-KW"/>
</dbReference>
<dbReference type="PANTHER" id="PTHR31148">
    <property type="entry name" value="U1 SMALL NUCLEAR RIBONUCLEOPROTEIN C"/>
    <property type="match status" value="1"/>
</dbReference>
<dbReference type="KEGG" id="ccp:CHC_T00010141001"/>
<organism evidence="10 11">
    <name type="scientific">Chondrus crispus</name>
    <name type="common">Carrageen Irish moss</name>
    <name type="synonym">Polymorpha crispa</name>
    <dbReference type="NCBI Taxonomy" id="2769"/>
    <lineage>
        <taxon>Eukaryota</taxon>
        <taxon>Rhodophyta</taxon>
        <taxon>Florideophyceae</taxon>
        <taxon>Rhodymeniophycidae</taxon>
        <taxon>Gigartinales</taxon>
        <taxon>Gigartinaceae</taxon>
        <taxon>Chondrus</taxon>
    </lineage>
</organism>
<dbReference type="InterPro" id="IPR003604">
    <property type="entry name" value="Matrin/U1-like-C_Znf_C2H2"/>
</dbReference>
<dbReference type="EMBL" id="HG001640">
    <property type="protein sequence ID" value="CDF33300.1"/>
    <property type="molecule type" value="Genomic_DNA"/>
</dbReference>
<feature type="region of interest" description="Disordered" evidence="8">
    <location>
        <begin position="76"/>
        <end position="139"/>
    </location>
</feature>
<dbReference type="PIRSF" id="PIRSF037969">
    <property type="entry name" value="U1_snRNP-C"/>
    <property type="match status" value="1"/>
</dbReference>
<evidence type="ECO:0000256" key="1">
    <source>
        <dbReference type="ARBA" id="ARBA00004123"/>
    </source>
</evidence>
<dbReference type="GO" id="GO:0030627">
    <property type="term" value="F:pre-mRNA 5'-splice site binding"/>
    <property type="evidence" value="ECO:0007669"/>
    <property type="project" value="InterPro"/>
</dbReference>
<feature type="compositionally biased region" description="Polar residues" evidence="8">
    <location>
        <begin position="104"/>
        <end position="113"/>
    </location>
</feature>
<sequence length="139" mass="15472">MGKCYCDYCDVFLTNDSVAVRKQHNDGNRHKYNVCEYYRQYIGQQLQEQIDLIVHHFEQRVASGLLMPSYALPTPKIVSQPQNELDANKQNAREEEAKKESGNVEGTNQTLRNNDGPASAPLSSQNMSASPVAAAAPQS</sequence>
<evidence type="ECO:0000256" key="3">
    <source>
        <dbReference type="ARBA" id="ARBA00022771"/>
    </source>
</evidence>
<dbReference type="STRING" id="2769.R7Q753"/>
<dbReference type="InterPro" id="IPR036236">
    <property type="entry name" value="Znf_C2H2_sf"/>
</dbReference>
<dbReference type="Proteomes" id="UP000012073">
    <property type="component" value="Unassembled WGS sequence"/>
</dbReference>
<evidence type="ECO:0000256" key="4">
    <source>
        <dbReference type="ARBA" id="ARBA00022833"/>
    </source>
</evidence>
<dbReference type="GO" id="GO:0005685">
    <property type="term" value="C:U1 snRNP"/>
    <property type="evidence" value="ECO:0007669"/>
    <property type="project" value="InterPro"/>
</dbReference>
<keyword evidence="11" id="KW-1185">Reference proteome</keyword>
<proteinExistence type="predicted"/>
<evidence type="ECO:0000313" key="10">
    <source>
        <dbReference type="EMBL" id="CDF33300.1"/>
    </source>
</evidence>
<evidence type="ECO:0000256" key="6">
    <source>
        <dbReference type="ARBA" id="ARBA00023242"/>
    </source>
</evidence>
<dbReference type="Pfam" id="PF06220">
    <property type="entry name" value="zf-U1"/>
    <property type="match status" value="1"/>
</dbReference>
<dbReference type="OrthoDB" id="76567at2759"/>
<dbReference type="GeneID" id="17320819"/>
<dbReference type="PANTHER" id="PTHR31148:SF1">
    <property type="entry name" value="U1 SMALL NUCLEAR RIBONUCLEOPROTEIN C"/>
    <property type="match status" value="1"/>
</dbReference>
<keyword evidence="5" id="KW-0694">RNA-binding</keyword>
<feature type="domain" description="Matrin-type" evidence="9">
    <location>
        <begin position="4"/>
        <end position="36"/>
    </location>
</feature>
<feature type="compositionally biased region" description="Basic and acidic residues" evidence="8">
    <location>
        <begin position="91"/>
        <end position="102"/>
    </location>
</feature>
<dbReference type="InterPro" id="IPR013085">
    <property type="entry name" value="U1-CZ_Znf_C2H2"/>
</dbReference>
<gene>
    <name evidence="10" type="ORF">CHC_T00010141001</name>
</gene>
<keyword evidence="2" id="KW-0479">Metal-binding</keyword>
<keyword evidence="3" id="KW-0863">Zinc-finger</keyword>
<dbReference type="Gene3D" id="3.30.160.60">
    <property type="entry name" value="Classic Zinc Finger"/>
    <property type="match status" value="1"/>
</dbReference>
<evidence type="ECO:0000256" key="5">
    <source>
        <dbReference type="ARBA" id="ARBA00022884"/>
    </source>
</evidence>
<accession>R7Q753</accession>